<dbReference type="PRINTS" id="PR01176">
    <property type="entry name" value="GABABRECEPTR"/>
</dbReference>
<dbReference type="Pfam" id="PF01094">
    <property type="entry name" value="ANF_receptor"/>
    <property type="match status" value="1"/>
</dbReference>
<gene>
    <name evidence="9" type="ORF">V6N12_027141</name>
</gene>
<feature type="domain" description="Receptor ligand binding region" evidence="8">
    <location>
        <begin position="45"/>
        <end position="284"/>
    </location>
</feature>
<dbReference type="PRINTS" id="PR00248">
    <property type="entry name" value="GPCRMGR"/>
</dbReference>
<evidence type="ECO:0000256" key="7">
    <source>
        <dbReference type="SAM" id="SignalP"/>
    </source>
</evidence>
<keyword evidence="6" id="KW-0325">Glycoprotein</keyword>
<evidence type="ECO:0000256" key="5">
    <source>
        <dbReference type="ARBA" id="ARBA00023170"/>
    </source>
</evidence>
<sequence length="295" mass="32784">MKHLGFLSLLMIWVVSRTCLVGCKKPVSINVGVVFTFDSVIGRAAKPAMETANSDINESPTILNGNDFNLIMKDANCNAFLGSIEAYQVIEQEAVAIIGPQSSSIAHMVSSIANSLQVPLVLYAATDSSLSAKQFPFFVRIVQSDSNQMNVMASLVDFYGWKEVIAIYVDDDYGRNGIAALNDELDKRMVKSFYRLPLPLHLKQSDIVALLKESKLLGPRVYIVHVNPDPQLRIFAAAEMLQMMTSDYVWFATDWLSTTIDSFAPMNRTALRVLQGVVVPIPNSEVYKQWGERHS</sequence>
<dbReference type="Gene3D" id="3.40.50.2300">
    <property type="match status" value="2"/>
</dbReference>
<feature type="signal peptide" evidence="7">
    <location>
        <begin position="1"/>
        <end position="18"/>
    </location>
</feature>
<keyword evidence="3" id="KW-1133">Transmembrane helix</keyword>
<dbReference type="PANTHER" id="PTHR34836">
    <property type="entry name" value="OS06G0188250 PROTEIN"/>
    <property type="match status" value="1"/>
</dbReference>
<keyword evidence="7" id="KW-0732">Signal</keyword>
<keyword evidence="5" id="KW-0675">Receptor</keyword>
<evidence type="ECO:0000313" key="9">
    <source>
        <dbReference type="EMBL" id="KAK8546354.1"/>
    </source>
</evidence>
<reference evidence="9 10" key="1">
    <citation type="journal article" date="2024" name="G3 (Bethesda)">
        <title>Genome assembly of Hibiscus sabdariffa L. provides insights into metabolisms of medicinal natural products.</title>
        <authorList>
            <person name="Kim T."/>
        </authorList>
    </citation>
    <scope>NUCLEOTIDE SEQUENCE [LARGE SCALE GENOMIC DNA]</scope>
    <source>
        <strain evidence="9">TK-2024</strain>
        <tissue evidence="9">Old leaves</tissue>
    </source>
</reference>
<dbReference type="InterPro" id="IPR015683">
    <property type="entry name" value="Ionotropic_Glu_rcpt"/>
</dbReference>
<name>A0ABR2DTU7_9ROSI</name>
<evidence type="ECO:0000313" key="10">
    <source>
        <dbReference type="Proteomes" id="UP001472677"/>
    </source>
</evidence>
<evidence type="ECO:0000256" key="6">
    <source>
        <dbReference type="ARBA" id="ARBA00023180"/>
    </source>
</evidence>
<feature type="chain" id="PRO_5047128564" description="Receptor ligand binding region domain-containing protein" evidence="7">
    <location>
        <begin position="19"/>
        <end position="295"/>
    </location>
</feature>
<evidence type="ECO:0000256" key="3">
    <source>
        <dbReference type="ARBA" id="ARBA00022989"/>
    </source>
</evidence>
<evidence type="ECO:0000256" key="1">
    <source>
        <dbReference type="ARBA" id="ARBA00004141"/>
    </source>
</evidence>
<dbReference type="Proteomes" id="UP001472677">
    <property type="component" value="Unassembled WGS sequence"/>
</dbReference>
<evidence type="ECO:0000256" key="4">
    <source>
        <dbReference type="ARBA" id="ARBA00023136"/>
    </source>
</evidence>
<dbReference type="InterPro" id="IPR000337">
    <property type="entry name" value="GPCR_3"/>
</dbReference>
<accession>A0ABR2DTU7</accession>
<protein>
    <recommendedName>
        <fullName evidence="8">Receptor ligand binding region domain-containing protein</fullName>
    </recommendedName>
</protein>
<proteinExistence type="predicted"/>
<evidence type="ECO:0000259" key="8">
    <source>
        <dbReference type="Pfam" id="PF01094"/>
    </source>
</evidence>
<keyword evidence="10" id="KW-1185">Reference proteome</keyword>
<evidence type="ECO:0000256" key="2">
    <source>
        <dbReference type="ARBA" id="ARBA00022692"/>
    </source>
</evidence>
<dbReference type="SUPFAM" id="SSF53822">
    <property type="entry name" value="Periplasmic binding protein-like I"/>
    <property type="match status" value="1"/>
</dbReference>
<comment type="subcellular location">
    <subcellularLocation>
        <location evidence="1">Membrane</location>
        <topology evidence="1">Multi-pass membrane protein</topology>
    </subcellularLocation>
</comment>
<keyword evidence="4" id="KW-0472">Membrane</keyword>
<dbReference type="InterPro" id="IPR001828">
    <property type="entry name" value="ANF_lig-bd_rcpt"/>
</dbReference>
<dbReference type="InterPro" id="IPR028082">
    <property type="entry name" value="Peripla_BP_I"/>
</dbReference>
<comment type="caution">
    <text evidence="9">The sequence shown here is derived from an EMBL/GenBank/DDBJ whole genome shotgun (WGS) entry which is preliminary data.</text>
</comment>
<keyword evidence="2" id="KW-0812">Transmembrane</keyword>
<dbReference type="PANTHER" id="PTHR34836:SF7">
    <property type="entry name" value="RECEPTOR LIGAND BINDING REGION DOMAIN-CONTAINING PROTEIN"/>
    <property type="match status" value="1"/>
</dbReference>
<organism evidence="9 10">
    <name type="scientific">Hibiscus sabdariffa</name>
    <name type="common">roselle</name>
    <dbReference type="NCBI Taxonomy" id="183260"/>
    <lineage>
        <taxon>Eukaryota</taxon>
        <taxon>Viridiplantae</taxon>
        <taxon>Streptophyta</taxon>
        <taxon>Embryophyta</taxon>
        <taxon>Tracheophyta</taxon>
        <taxon>Spermatophyta</taxon>
        <taxon>Magnoliopsida</taxon>
        <taxon>eudicotyledons</taxon>
        <taxon>Gunneridae</taxon>
        <taxon>Pentapetalae</taxon>
        <taxon>rosids</taxon>
        <taxon>malvids</taxon>
        <taxon>Malvales</taxon>
        <taxon>Malvaceae</taxon>
        <taxon>Malvoideae</taxon>
        <taxon>Hibiscus</taxon>
    </lineage>
</organism>
<dbReference type="EMBL" id="JBBPBM010000023">
    <property type="protein sequence ID" value="KAK8546354.1"/>
    <property type="molecule type" value="Genomic_DNA"/>
</dbReference>